<feature type="compositionally biased region" description="Polar residues" evidence="5">
    <location>
        <begin position="682"/>
        <end position="692"/>
    </location>
</feature>
<name>A0AAE1J4J9_9FABA</name>
<evidence type="ECO:0000256" key="2">
    <source>
        <dbReference type="ARBA" id="ARBA00022771"/>
    </source>
</evidence>
<feature type="compositionally biased region" description="Basic and acidic residues" evidence="5">
    <location>
        <begin position="467"/>
        <end position="486"/>
    </location>
</feature>
<dbReference type="GO" id="GO:0008270">
    <property type="term" value="F:zinc ion binding"/>
    <property type="evidence" value="ECO:0007669"/>
    <property type="project" value="UniProtKB-KW"/>
</dbReference>
<feature type="domain" description="SP-RING-type" evidence="6">
    <location>
        <begin position="320"/>
        <end position="401"/>
    </location>
</feature>
<dbReference type="CDD" id="cd16650">
    <property type="entry name" value="SP-RING_PIAS-like"/>
    <property type="match status" value="1"/>
</dbReference>
<organism evidence="7 8">
    <name type="scientific">Acacia crassicarpa</name>
    <name type="common">northern wattle</name>
    <dbReference type="NCBI Taxonomy" id="499986"/>
    <lineage>
        <taxon>Eukaryota</taxon>
        <taxon>Viridiplantae</taxon>
        <taxon>Streptophyta</taxon>
        <taxon>Embryophyta</taxon>
        <taxon>Tracheophyta</taxon>
        <taxon>Spermatophyta</taxon>
        <taxon>Magnoliopsida</taxon>
        <taxon>eudicotyledons</taxon>
        <taxon>Gunneridae</taxon>
        <taxon>Pentapetalae</taxon>
        <taxon>rosids</taxon>
        <taxon>fabids</taxon>
        <taxon>Fabales</taxon>
        <taxon>Fabaceae</taxon>
        <taxon>Caesalpinioideae</taxon>
        <taxon>mimosoid clade</taxon>
        <taxon>Acacieae</taxon>
        <taxon>Acacia</taxon>
    </lineage>
</organism>
<dbReference type="Proteomes" id="UP001293593">
    <property type="component" value="Unassembled WGS sequence"/>
</dbReference>
<keyword evidence="1" id="KW-0479">Metal-binding</keyword>
<feature type="region of interest" description="Disordered" evidence="5">
    <location>
        <begin position="435"/>
        <end position="490"/>
    </location>
</feature>
<keyword evidence="3" id="KW-0862">Zinc</keyword>
<evidence type="ECO:0000313" key="8">
    <source>
        <dbReference type="Proteomes" id="UP001293593"/>
    </source>
</evidence>
<dbReference type="GO" id="GO:0000785">
    <property type="term" value="C:chromatin"/>
    <property type="evidence" value="ECO:0007669"/>
    <property type="project" value="TreeGrafter"/>
</dbReference>
<accession>A0AAE1J4J9</accession>
<dbReference type="PANTHER" id="PTHR10782:SF4">
    <property type="entry name" value="TONALLI, ISOFORM E"/>
    <property type="match status" value="1"/>
</dbReference>
<dbReference type="PROSITE" id="PS51044">
    <property type="entry name" value="ZF_SP_RING"/>
    <property type="match status" value="1"/>
</dbReference>
<evidence type="ECO:0000259" key="6">
    <source>
        <dbReference type="PROSITE" id="PS51044"/>
    </source>
</evidence>
<gene>
    <name evidence="7" type="ORF">QN277_028325</name>
</gene>
<feature type="compositionally biased region" description="Low complexity" evidence="5">
    <location>
        <begin position="737"/>
        <end position="746"/>
    </location>
</feature>
<evidence type="ECO:0000256" key="3">
    <source>
        <dbReference type="ARBA" id="ARBA00022833"/>
    </source>
</evidence>
<dbReference type="Pfam" id="PF02891">
    <property type="entry name" value="zf-MIZ"/>
    <property type="match status" value="1"/>
</dbReference>
<evidence type="ECO:0000313" key="7">
    <source>
        <dbReference type="EMBL" id="KAK4262818.1"/>
    </source>
</evidence>
<keyword evidence="2 4" id="KW-0863">Zinc-finger</keyword>
<dbReference type="GO" id="GO:0061665">
    <property type="term" value="F:SUMO ligase activity"/>
    <property type="evidence" value="ECO:0007669"/>
    <property type="project" value="TreeGrafter"/>
</dbReference>
<dbReference type="InterPro" id="IPR004181">
    <property type="entry name" value="Znf_MIZ"/>
</dbReference>
<feature type="region of interest" description="Disordered" evidence="5">
    <location>
        <begin position="729"/>
        <end position="835"/>
    </location>
</feature>
<comment type="caution">
    <text evidence="7">The sequence shown here is derived from an EMBL/GenBank/DDBJ whole genome shotgun (WGS) entry which is preliminary data.</text>
</comment>
<feature type="compositionally biased region" description="Polar residues" evidence="5">
    <location>
        <begin position="621"/>
        <end position="650"/>
    </location>
</feature>
<evidence type="ECO:0000256" key="5">
    <source>
        <dbReference type="SAM" id="MobiDB-lite"/>
    </source>
</evidence>
<feature type="region of interest" description="Disordered" evidence="5">
    <location>
        <begin position="620"/>
        <end position="653"/>
    </location>
</feature>
<dbReference type="AlphaFoldDB" id="A0AAE1J4J9"/>
<sequence length="861" mass="94387">MNSTMLTRPPLAGTDPRLRDIVPPSLANSFRIRAVADRLAFHVQPGHHDDPVEFFNLCLSLSRGIDFSLANNEVPVKAQDLPKLLKQICEQKNQHFLQAAIMVLMISVKCTSPVRHLNIDIVDLLLTQHACNQEWFHPEDREDLLTIFDKMVKSYRSIVDADVGSSHYESTISTIMERFYPKLKMGQILASLEIKPGYGVFATDFHIAKNTTYSPQDKIWLFVAEIDNIETSACIITPQQVSFLLNGKGVDQRTNVLMDPGPQMPTIVTGMLKYGTNLLQVIGQFNGHYLILVACMSHKSLPENPVLPDYDQPAVTSFDSDSDIIEGPSQISLNCPISFTRLKTPVKGRSCKHYQCFDFDNFVKINSRRPSWRCPHCNQYVCYADICIDRHMVEVLKSVGDNVSEVVISADGSWKAVYKDDNDVGKMQNDVDKMQHDAQNSGKEPAEPKESSCSPGNLPNVLDLTNDGDHLERLDAGETNDRKPHPADLQCQSTTPILTSIGMNSAGVNRDVAAQVEDDFWPGVQVAFGGLDTPIVAGNFVHPVLTDIISQTTSQEAVDHGSTLPSNSTVQNQFSAPNNFQMLQSNYLNSAVNEHGRLQQRPGHVNRNPVAVQALPAQSLALGSQQRSRANLSPSSSTVAPHVSVSSPANRFSPVLSDTERQQLFSRPTMNLPQLVGVTVSVSQHHSATQSRAPHMPNASAPSQRPNPYNTSSFLNGFQNAHLQQALNPRSQSIGQSSSAVHSSRSQIPLGSIRSGINGQAGGTPANGQPARDMNAGRVARQPAPLPIQNQTPREQGGNVIGPSQSTSRPDGSFNLQSESDWRPTGRMRGSLANRPYSDAVRQLIIEPTQSVQSARPLGPQ</sequence>
<dbReference type="InterPro" id="IPR013083">
    <property type="entry name" value="Znf_RING/FYVE/PHD"/>
</dbReference>
<evidence type="ECO:0000256" key="1">
    <source>
        <dbReference type="ARBA" id="ARBA00022723"/>
    </source>
</evidence>
<feature type="compositionally biased region" description="Polar residues" evidence="5">
    <location>
        <begin position="802"/>
        <end position="819"/>
    </location>
</feature>
<feature type="region of interest" description="Disordered" evidence="5">
    <location>
        <begin position="682"/>
        <end position="713"/>
    </location>
</feature>
<evidence type="ECO:0000256" key="4">
    <source>
        <dbReference type="PROSITE-ProRule" id="PRU00452"/>
    </source>
</evidence>
<keyword evidence="8" id="KW-1185">Reference proteome</keyword>
<dbReference type="Gene3D" id="3.30.40.10">
    <property type="entry name" value="Zinc/RING finger domain, C3HC4 (zinc finger)"/>
    <property type="match status" value="1"/>
</dbReference>
<proteinExistence type="predicted"/>
<dbReference type="GO" id="GO:0016925">
    <property type="term" value="P:protein sumoylation"/>
    <property type="evidence" value="ECO:0007669"/>
    <property type="project" value="TreeGrafter"/>
</dbReference>
<dbReference type="EMBL" id="JAWXYG010000009">
    <property type="protein sequence ID" value="KAK4262818.1"/>
    <property type="molecule type" value="Genomic_DNA"/>
</dbReference>
<dbReference type="PANTHER" id="PTHR10782">
    <property type="entry name" value="ZINC FINGER MIZ DOMAIN-CONTAINING PROTEIN"/>
    <property type="match status" value="1"/>
</dbReference>
<reference evidence="7" key="1">
    <citation type="submission" date="2023-10" db="EMBL/GenBank/DDBJ databases">
        <title>Chromosome-level genome of the transformable northern wattle, Acacia crassicarpa.</title>
        <authorList>
            <person name="Massaro I."/>
            <person name="Sinha N.R."/>
            <person name="Poethig S."/>
            <person name="Leichty A.R."/>
        </authorList>
    </citation>
    <scope>NUCLEOTIDE SEQUENCE</scope>
    <source>
        <strain evidence="7">Acra3RX</strain>
        <tissue evidence="7">Leaf</tissue>
    </source>
</reference>
<protein>
    <recommendedName>
        <fullName evidence="6">SP-RING-type domain-containing protein</fullName>
    </recommendedName>
</protein>
<feature type="compositionally biased region" description="Polar residues" evidence="5">
    <location>
        <begin position="700"/>
        <end position="713"/>
    </location>
</feature>